<organism evidence="9">
    <name type="scientific">Rhodococcus jostii</name>
    <dbReference type="NCBI Taxonomy" id="132919"/>
    <lineage>
        <taxon>Bacteria</taxon>
        <taxon>Bacillati</taxon>
        <taxon>Actinomycetota</taxon>
        <taxon>Actinomycetes</taxon>
        <taxon>Mycobacteriales</taxon>
        <taxon>Nocardiaceae</taxon>
        <taxon>Rhodococcus</taxon>
    </lineage>
</organism>
<feature type="transmembrane region" description="Helical" evidence="7">
    <location>
        <begin position="159"/>
        <end position="190"/>
    </location>
</feature>
<evidence type="ECO:0000256" key="4">
    <source>
        <dbReference type="ARBA" id="ARBA00022989"/>
    </source>
</evidence>
<feature type="region of interest" description="Disordered" evidence="6">
    <location>
        <begin position="1"/>
        <end position="39"/>
    </location>
</feature>
<evidence type="ECO:0000256" key="6">
    <source>
        <dbReference type="SAM" id="MobiDB-lite"/>
    </source>
</evidence>
<evidence type="ECO:0000256" key="1">
    <source>
        <dbReference type="ARBA" id="ARBA00004651"/>
    </source>
</evidence>
<feature type="domain" description="RDD" evidence="8">
    <location>
        <begin position="69"/>
        <end position="205"/>
    </location>
</feature>
<evidence type="ECO:0000259" key="8">
    <source>
        <dbReference type="Pfam" id="PF06271"/>
    </source>
</evidence>
<evidence type="ECO:0000256" key="7">
    <source>
        <dbReference type="SAM" id="Phobius"/>
    </source>
</evidence>
<keyword evidence="4 7" id="KW-1133">Transmembrane helix</keyword>
<protein>
    <submittedName>
        <fullName evidence="9">Uncharacterized membrane protein YckC, RDD family</fullName>
    </submittedName>
</protein>
<keyword evidence="3 7" id="KW-0812">Transmembrane</keyword>
<evidence type="ECO:0000256" key="2">
    <source>
        <dbReference type="ARBA" id="ARBA00022475"/>
    </source>
</evidence>
<sequence length="212" mass="21888">MTSGGFDPGQGQQPFGGQQYGQPHYNGAGQQQYGQQFGAQQPQFDSAQQFGTQPFAQPDFGIDPARAGELLPRLGARVIDGLIVGIPMAVVTAVISLVLGSFLGSVLGAILTAAAAVGYFVLLETTRGQTLGKQILGLRVEGPNGGLPTQQQSLTRNGFYVLSALGGFPFLGFLFGLLGVVAAVVIGVTINSSPTKQGKHDELAGGTRVVQG</sequence>
<dbReference type="RefSeq" id="WP_073358995.1">
    <property type="nucleotide sequence ID" value="NZ_FNTL01000004.1"/>
</dbReference>
<dbReference type="InterPro" id="IPR010432">
    <property type="entry name" value="RDD"/>
</dbReference>
<feature type="compositionally biased region" description="Low complexity" evidence="6">
    <location>
        <begin position="9"/>
        <end position="39"/>
    </location>
</feature>
<feature type="transmembrane region" description="Helical" evidence="7">
    <location>
        <begin position="78"/>
        <end position="99"/>
    </location>
</feature>
<evidence type="ECO:0000256" key="3">
    <source>
        <dbReference type="ARBA" id="ARBA00022692"/>
    </source>
</evidence>
<dbReference type="GO" id="GO:0005886">
    <property type="term" value="C:plasma membrane"/>
    <property type="evidence" value="ECO:0007669"/>
    <property type="project" value="UniProtKB-SubCell"/>
</dbReference>
<evidence type="ECO:0000256" key="5">
    <source>
        <dbReference type="ARBA" id="ARBA00023136"/>
    </source>
</evidence>
<keyword evidence="5 7" id="KW-0472">Membrane</keyword>
<dbReference type="InterPro" id="IPR051791">
    <property type="entry name" value="Pra-immunoreactive"/>
</dbReference>
<name>A0A1H5BZP7_RHOJO</name>
<comment type="subcellular location">
    <subcellularLocation>
        <location evidence="1">Cell membrane</location>
        <topology evidence="1">Multi-pass membrane protein</topology>
    </subcellularLocation>
</comment>
<dbReference type="Pfam" id="PF06271">
    <property type="entry name" value="RDD"/>
    <property type="match status" value="1"/>
</dbReference>
<dbReference type="OrthoDB" id="4555857at2"/>
<proteinExistence type="predicted"/>
<dbReference type="EMBL" id="FNTL01000004">
    <property type="protein sequence ID" value="SED59972.1"/>
    <property type="molecule type" value="Genomic_DNA"/>
</dbReference>
<dbReference type="AlphaFoldDB" id="A0A1H5BZP7"/>
<feature type="transmembrane region" description="Helical" evidence="7">
    <location>
        <begin position="105"/>
        <end position="123"/>
    </location>
</feature>
<accession>A0A1H5BZP7</accession>
<dbReference type="PANTHER" id="PTHR36115">
    <property type="entry name" value="PROLINE-RICH ANTIGEN HOMOLOG-RELATED"/>
    <property type="match status" value="1"/>
</dbReference>
<keyword evidence="2" id="KW-1003">Cell membrane</keyword>
<evidence type="ECO:0000313" key="9">
    <source>
        <dbReference type="EMBL" id="SED59972.1"/>
    </source>
</evidence>
<gene>
    <name evidence="9" type="ORF">SAMN04490220_4951</name>
</gene>
<dbReference type="Proteomes" id="UP000183407">
    <property type="component" value="Unassembled WGS sequence"/>
</dbReference>
<reference evidence="9" key="1">
    <citation type="submission" date="2016-10" db="EMBL/GenBank/DDBJ databases">
        <authorList>
            <person name="de Groot N.N."/>
        </authorList>
    </citation>
    <scope>NUCLEOTIDE SEQUENCE [LARGE SCALE GENOMIC DNA]</scope>
    <source>
        <strain evidence="9">DSM 44719</strain>
    </source>
</reference>